<dbReference type="EMBL" id="CH473965">
    <property type="protein sequence ID" value="EDL99033.1"/>
    <property type="molecule type" value="Genomic_DNA"/>
</dbReference>
<protein>
    <submittedName>
        <fullName evidence="1">RCG22191</fullName>
    </submittedName>
</protein>
<dbReference type="AlphaFoldDB" id="A6IP27"/>
<name>A6IP27_RAT</name>
<evidence type="ECO:0000313" key="2">
    <source>
        <dbReference type="Proteomes" id="UP000234681"/>
    </source>
</evidence>
<organism evidence="1 2">
    <name type="scientific">Rattus norvegicus</name>
    <name type="common">Rat</name>
    <dbReference type="NCBI Taxonomy" id="10116"/>
    <lineage>
        <taxon>Eukaryota</taxon>
        <taxon>Metazoa</taxon>
        <taxon>Chordata</taxon>
        <taxon>Craniata</taxon>
        <taxon>Vertebrata</taxon>
        <taxon>Euteleostomi</taxon>
        <taxon>Mammalia</taxon>
        <taxon>Eutheria</taxon>
        <taxon>Euarchontoglires</taxon>
        <taxon>Glires</taxon>
        <taxon>Rodentia</taxon>
        <taxon>Myomorpha</taxon>
        <taxon>Muroidea</taxon>
        <taxon>Muridae</taxon>
        <taxon>Murinae</taxon>
        <taxon>Rattus</taxon>
    </lineage>
</organism>
<dbReference type="Proteomes" id="UP000234681">
    <property type="component" value="Chromosome 9"/>
</dbReference>
<accession>A6IP27</accession>
<proteinExistence type="predicted"/>
<reference evidence="1 2" key="1">
    <citation type="submission" date="2005-09" db="EMBL/GenBank/DDBJ databases">
        <authorList>
            <person name="Mural R.J."/>
            <person name="Li P.W."/>
            <person name="Adams M.D."/>
            <person name="Amanatides P.G."/>
            <person name="Baden-Tillson H."/>
            <person name="Barnstead M."/>
            <person name="Chin S.H."/>
            <person name="Dew I."/>
            <person name="Evans C.A."/>
            <person name="Ferriera S."/>
            <person name="Flanigan M."/>
            <person name="Fosler C."/>
            <person name="Glodek A."/>
            <person name="Gu Z."/>
            <person name="Holt R.A."/>
            <person name="Jennings D."/>
            <person name="Kraft C.L."/>
            <person name="Lu F."/>
            <person name="Nguyen T."/>
            <person name="Nusskern D.R."/>
            <person name="Pfannkoch C.M."/>
            <person name="Sitter C."/>
            <person name="Sutton G.G."/>
            <person name="Venter J.C."/>
            <person name="Wang Z."/>
            <person name="Woodage T."/>
            <person name="Zheng X.H."/>
            <person name="Zhong F."/>
        </authorList>
    </citation>
    <scope>NUCLEOTIDE SEQUENCE [LARGE SCALE GENOMIC DNA]</scope>
    <source>
        <strain>BN</strain>
        <strain evidence="2">Sprague-Dawley</strain>
    </source>
</reference>
<evidence type="ECO:0000313" key="1">
    <source>
        <dbReference type="EMBL" id="EDL99033.1"/>
    </source>
</evidence>
<gene>
    <name evidence="1" type="ORF">rCG_22191</name>
</gene>
<sequence>MCTYKATQLKVDSSLLLSG</sequence>